<dbReference type="PANTHER" id="PTHR13070">
    <property type="entry name" value="TRNA-SPLICING ENDONUCLEASE SUBUNIT SEN34-RELATED"/>
    <property type="match status" value="1"/>
</dbReference>
<dbReference type="OrthoDB" id="48041at2759"/>
<evidence type="ECO:0000256" key="2">
    <source>
        <dbReference type="ARBA" id="ARBA00012573"/>
    </source>
</evidence>
<feature type="compositionally biased region" description="Basic and acidic residues" evidence="9">
    <location>
        <begin position="103"/>
        <end position="125"/>
    </location>
</feature>
<evidence type="ECO:0000259" key="11">
    <source>
        <dbReference type="Pfam" id="PF26577"/>
    </source>
</evidence>
<keyword evidence="3" id="KW-0819">tRNA processing</keyword>
<keyword evidence="4" id="KW-0456">Lyase</keyword>
<evidence type="ECO:0000256" key="5">
    <source>
        <dbReference type="ARBA" id="ARBA00034031"/>
    </source>
</evidence>
<evidence type="ECO:0000256" key="9">
    <source>
        <dbReference type="SAM" id="MobiDB-lite"/>
    </source>
</evidence>
<reference evidence="12 13" key="1">
    <citation type="submission" date="2015-04" db="EMBL/GenBank/DDBJ databases">
        <authorList>
            <person name="Heijne W.H."/>
            <person name="Fedorova N.D."/>
            <person name="Nierman W.C."/>
            <person name="Vollebregt A.W."/>
            <person name="Zhao Z."/>
            <person name="Wu L."/>
            <person name="Kumar M."/>
            <person name="Stam H."/>
            <person name="van den Berg M.A."/>
            <person name="Pel H.J."/>
        </authorList>
    </citation>
    <scope>NUCLEOTIDE SEQUENCE [LARGE SCALE GENOMIC DNA]</scope>
    <source>
        <strain evidence="12 13">CBS 393.64</strain>
    </source>
</reference>
<evidence type="ECO:0000256" key="6">
    <source>
        <dbReference type="ARBA" id="ARBA00059865"/>
    </source>
</evidence>
<dbReference type="InterPro" id="IPR006676">
    <property type="entry name" value="tRNA_splic"/>
</dbReference>
<dbReference type="GO" id="GO:0000213">
    <property type="term" value="F:tRNA-intron lyase activity"/>
    <property type="evidence" value="ECO:0007669"/>
    <property type="project" value="UniProtKB-EC"/>
</dbReference>
<dbReference type="GO" id="GO:0000379">
    <property type="term" value="P:tRNA-type intron splice site recognition and cleavage"/>
    <property type="evidence" value="ECO:0007669"/>
    <property type="project" value="TreeGrafter"/>
</dbReference>
<protein>
    <recommendedName>
        <fullName evidence="2">tRNA-intron lyase</fullName>
        <ecNumber evidence="2">4.6.1.16</ecNumber>
    </recommendedName>
    <alternativeName>
        <fullName evidence="7 8">tRNA-intron endonuclease SEN34</fullName>
    </alternativeName>
</protein>
<sequence length="462" mass="50658">MAVVPDLPIPISFISGRYLLFSVDAVTYLRREHHICGVLIGTLPQVPQQNVFLGLPLELMPEEARILVEKGVAYIVDEGKSHNLGMRALLEEDKRRYLQDLEREGRQATRAQAERKEREREEALKKQALKKSAKAESSKPQDASEDLASAGDDSDLNLFGADSPRPGSALSLRASLASETPMGITPATSYPPLPSKVPNEYLMPLPDVPRSYPLFAHLHSQGYFLSPGLRFGCQYMAYPGDPLRFHSHFLVVAADWDQELDLMEIVAGGRLGTGVKKGFLLGGEVPDQDQSGDKVRTFSIEWAGISFAANAKATLYTHGEKLCNLMHMQPEVGTCCPAADNPESTALPINPDCEVLRSPMTPDVRVLAPVLENSTNIEGQGLIRGNTRASTRLRCVRCAIASGNHLRTSKSKQQASTPPIRWYLFRTGPIIMGSSSAQSLDVQNWNARGASFSLLLQPAQIM</sequence>
<proteinExistence type="inferred from homology"/>
<dbReference type="AlphaFoldDB" id="A0A0F4YJN2"/>
<dbReference type="FunFam" id="3.40.1350.10:FF:000008">
    <property type="entry name" value="tRNA-splicing endonuclease subunit Sen34"/>
    <property type="match status" value="1"/>
</dbReference>
<dbReference type="Proteomes" id="UP000053958">
    <property type="component" value="Unassembled WGS sequence"/>
</dbReference>
<dbReference type="EC" id="4.6.1.16" evidence="2"/>
<evidence type="ECO:0000256" key="8">
    <source>
        <dbReference type="ARBA" id="ARBA00076724"/>
    </source>
</evidence>
<dbReference type="STRING" id="1408163.A0A0F4YJN2"/>
<name>A0A0F4YJN2_RASE3</name>
<feature type="region of interest" description="Disordered" evidence="9">
    <location>
        <begin position="103"/>
        <end position="162"/>
    </location>
</feature>
<evidence type="ECO:0000256" key="3">
    <source>
        <dbReference type="ARBA" id="ARBA00022694"/>
    </source>
</evidence>
<dbReference type="InterPro" id="IPR059049">
    <property type="entry name" value="TSEN34_N"/>
</dbReference>
<dbReference type="Gene3D" id="3.40.1350.10">
    <property type="match status" value="1"/>
</dbReference>
<evidence type="ECO:0000256" key="7">
    <source>
        <dbReference type="ARBA" id="ARBA00075884"/>
    </source>
</evidence>
<dbReference type="PANTHER" id="PTHR13070:SF0">
    <property type="entry name" value="TRNA-SPLICING ENDONUCLEASE SUBUNIT SEN34"/>
    <property type="match status" value="1"/>
</dbReference>
<gene>
    <name evidence="12" type="ORF">T310_7958</name>
</gene>
<evidence type="ECO:0000313" key="13">
    <source>
        <dbReference type="Proteomes" id="UP000053958"/>
    </source>
</evidence>
<dbReference type="GO" id="GO:0005634">
    <property type="term" value="C:nucleus"/>
    <property type="evidence" value="ECO:0007669"/>
    <property type="project" value="UniProtKB-ARBA"/>
</dbReference>
<dbReference type="InterPro" id="IPR006677">
    <property type="entry name" value="tRNA_intron_Endonuc_cat-like"/>
</dbReference>
<organism evidence="12 13">
    <name type="scientific">Rasamsonia emersonii (strain ATCC 16479 / CBS 393.64 / IMI 116815)</name>
    <dbReference type="NCBI Taxonomy" id="1408163"/>
    <lineage>
        <taxon>Eukaryota</taxon>
        <taxon>Fungi</taxon>
        <taxon>Dikarya</taxon>
        <taxon>Ascomycota</taxon>
        <taxon>Pezizomycotina</taxon>
        <taxon>Eurotiomycetes</taxon>
        <taxon>Eurotiomycetidae</taxon>
        <taxon>Eurotiales</taxon>
        <taxon>Trichocomaceae</taxon>
        <taxon>Rasamsonia</taxon>
    </lineage>
</organism>
<feature type="domain" description="tRNA intron endonuclease catalytic" evidence="10">
    <location>
        <begin position="210"/>
        <end position="284"/>
    </location>
</feature>
<comment type="catalytic activity">
    <reaction evidence="5">
        <text>pretRNA = a 3'-half-tRNA molecule with a 5'-OH end + a 5'-half-tRNA molecule with a 2',3'-cyclic phosphate end + an intron with a 2',3'-cyclic phosphate and a 5'-hydroxyl terminus.</text>
        <dbReference type="EC" id="4.6.1.16"/>
    </reaction>
</comment>
<comment type="function">
    <text evidence="6">Constitutes one of the two catalytic subunit of the tRNA-splicing endonuclease complex, a complex responsible for identification and cleavage of the splice sites in pre-tRNA. It cleaves pre-tRNA at the 5'- and 3'-splice sites to release the intron. The products are an intron and two tRNA half-molecules bearing 2',3'-cyclic phosphate and 5'-OH termini. There are no conserved sequences at the splice sites, but the intron is invariably located at the same site in the gene, placing the splice sites an invariant distance from the constant structural features of the tRNA body. It probably carries the active site for 3'-splice site cleavage.</text>
</comment>
<accession>A0A0F4YJN2</accession>
<comment type="similarity">
    <text evidence="1">Belongs to the tRNA-intron endonuclease family.</text>
</comment>
<dbReference type="SUPFAM" id="SSF53032">
    <property type="entry name" value="tRNA-intron endonuclease catalytic domain-like"/>
    <property type="match status" value="1"/>
</dbReference>
<evidence type="ECO:0000256" key="4">
    <source>
        <dbReference type="ARBA" id="ARBA00023239"/>
    </source>
</evidence>
<dbReference type="CDD" id="cd22363">
    <property type="entry name" value="tRNA-intron_lyase_C"/>
    <property type="match status" value="1"/>
</dbReference>
<feature type="domain" description="TSEN34 N-terminal" evidence="11">
    <location>
        <begin position="9"/>
        <end position="78"/>
    </location>
</feature>
<keyword evidence="13" id="KW-1185">Reference proteome</keyword>
<comment type="caution">
    <text evidence="12">The sequence shown here is derived from an EMBL/GenBank/DDBJ whole genome shotgun (WGS) entry which is preliminary data.</text>
</comment>
<dbReference type="Pfam" id="PF26577">
    <property type="entry name" value="TSEN34_N"/>
    <property type="match status" value="1"/>
</dbReference>
<evidence type="ECO:0000313" key="12">
    <source>
        <dbReference type="EMBL" id="KKA18091.1"/>
    </source>
</evidence>
<dbReference type="EMBL" id="LASV01000499">
    <property type="protein sequence ID" value="KKA18091.1"/>
    <property type="molecule type" value="Genomic_DNA"/>
</dbReference>
<evidence type="ECO:0000256" key="1">
    <source>
        <dbReference type="ARBA" id="ARBA00008078"/>
    </source>
</evidence>
<dbReference type="RefSeq" id="XP_013324703.1">
    <property type="nucleotide sequence ID" value="XM_013469249.1"/>
</dbReference>
<dbReference type="InterPro" id="IPR036167">
    <property type="entry name" value="tRNA_intron_Endo_cat-like_sf"/>
</dbReference>
<evidence type="ECO:0000259" key="10">
    <source>
        <dbReference type="Pfam" id="PF01974"/>
    </source>
</evidence>
<dbReference type="GO" id="GO:0003676">
    <property type="term" value="F:nucleic acid binding"/>
    <property type="evidence" value="ECO:0007669"/>
    <property type="project" value="InterPro"/>
</dbReference>
<dbReference type="InterPro" id="IPR011856">
    <property type="entry name" value="tRNA_endonuc-like_dom_sf"/>
</dbReference>
<dbReference type="GeneID" id="25320223"/>
<dbReference type="Pfam" id="PF01974">
    <property type="entry name" value="tRNA_int_endo"/>
    <property type="match status" value="1"/>
</dbReference>
<dbReference type="NCBIfam" id="TIGR00324">
    <property type="entry name" value="endA"/>
    <property type="match status" value="1"/>
</dbReference>